<evidence type="ECO:0000256" key="2">
    <source>
        <dbReference type="PIRSR" id="PIRSR634611-2"/>
    </source>
</evidence>
<dbReference type="HOGENOM" id="CLU_707555_0_0_4"/>
<protein>
    <submittedName>
        <fullName evidence="6">Enolase superfamily enzyme related to L-alanine-DL-glutamate epimerase</fullName>
    </submittedName>
</protein>
<dbReference type="PANTHER" id="PTHR48080">
    <property type="entry name" value="D-GALACTONATE DEHYDRATASE-RELATED"/>
    <property type="match status" value="1"/>
</dbReference>
<feature type="binding site" evidence="2">
    <location>
        <position position="100"/>
    </location>
    <ligand>
        <name>substrate</name>
    </ligand>
</feature>
<organism evidence="6 7">
    <name type="scientific">Azospira oryzae (strain ATCC BAA-33 / DSM 13638 / PS)</name>
    <name type="common">Dechlorosoma suillum</name>
    <dbReference type="NCBI Taxonomy" id="640081"/>
    <lineage>
        <taxon>Bacteria</taxon>
        <taxon>Pseudomonadati</taxon>
        <taxon>Pseudomonadota</taxon>
        <taxon>Betaproteobacteria</taxon>
        <taxon>Rhodocyclales</taxon>
        <taxon>Rhodocyclaceae</taxon>
        <taxon>Azospira</taxon>
    </lineage>
</organism>
<name>G8QHC1_AZOOP</name>
<feature type="site" description="Increases basicity of active site His" evidence="4">
    <location>
        <position position="291"/>
    </location>
</feature>
<dbReference type="InterPro" id="IPR034593">
    <property type="entry name" value="DgoD-like"/>
</dbReference>
<evidence type="ECO:0000256" key="1">
    <source>
        <dbReference type="PIRSR" id="PIRSR634611-1"/>
    </source>
</evidence>
<dbReference type="SUPFAM" id="SSF54826">
    <property type="entry name" value="Enolase N-terminal domain-like"/>
    <property type="match status" value="1"/>
</dbReference>
<feature type="binding site" evidence="2">
    <location>
        <position position="321"/>
    </location>
    <ligand>
        <name>substrate</name>
    </ligand>
</feature>
<dbReference type="SFLD" id="SFLDF00118">
    <property type="entry name" value="D-tartrate_dehydratase"/>
    <property type="match status" value="1"/>
</dbReference>
<gene>
    <name evidence="6" type="ordered locus">Dsui_1891</name>
</gene>
<dbReference type="KEGG" id="dsu:Dsui_1891"/>
<dbReference type="PANTHER" id="PTHR48080:SF5">
    <property type="entry name" value="D(-)-TARTRATE DEHYDRATASE"/>
    <property type="match status" value="1"/>
</dbReference>
<sequence>MRIVDIREVTRPISSPIRNAYIDFSKMTLSLVAVVTDVIRDGKPVVGYGFNSNGRYGQGSLIRERFRPRILEAAPDSLLDESGNNLDPHKVWACMMNNEKPGGHGERSVAVGTLDMAIWDAVAKIEGKPLYQLLAERYGNGTPKREVFVYAAGGYYWPGQDLQALKNEMQGYLDRGYKVVKKKIGGGTLADDLKRIEAVLSILPAGCKLAVDANGRFDLPTAIDYAKALSQYDLFWYEEAGDPLDYALQAELANHYAGPMATGENLFSMQDARNLIRYGGMRADRDWLQFDCALSYGLVEYLRTLDMLKEHGWSPSRCIPHGGHQMSLAIAAGLGLGGNESYPDLFQPFGGFPDGVQVKDGIVTLPELPGIGFEGKADLYAEMKALGEA</sequence>
<dbReference type="SUPFAM" id="SSF51604">
    <property type="entry name" value="Enolase C-terminal domain-like"/>
    <property type="match status" value="1"/>
</dbReference>
<dbReference type="SFLD" id="SFLDS00001">
    <property type="entry name" value="Enolase"/>
    <property type="match status" value="1"/>
</dbReference>
<feature type="binding site" evidence="2">
    <location>
        <position position="53"/>
    </location>
    <ligand>
        <name>substrate</name>
    </ligand>
</feature>
<dbReference type="RefSeq" id="WP_014236964.1">
    <property type="nucleotide sequence ID" value="NC_016616.1"/>
</dbReference>
<dbReference type="EMBL" id="CP003153">
    <property type="protein sequence ID" value="AEV26266.1"/>
    <property type="molecule type" value="Genomic_DNA"/>
</dbReference>
<comment type="cofactor">
    <cofactor evidence="3">
        <name>Mg(2+)</name>
        <dbReference type="ChEBI" id="CHEBI:18420"/>
    </cofactor>
    <text evidence="3">Binds 1 Mg(2+) ion per subunit.</text>
</comment>
<dbReference type="GO" id="GO:0046872">
    <property type="term" value="F:metal ion binding"/>
    <property type="evidence" value="ECO:0007669"/>
    <property type="project" value="UniProtKB-KW"/>
</dbReference>
<feature type="site" description="Transition state stabilizer" evidence="4">
    <location>
        <position position="53"/>
    </location>
</feature>
<reference evidence="6 7" key="1">
    <citation type="journal article" date="2012" name="J. Bacteriol.">
        <title>Complete genome sequence of the anaerobic perchlorate-reducing bacterium Azospira suillum strain PS.</title>
        <authorList>
            <person name="Byrne-Bailey K.G."/>
            <person name="Coates J.D."/>
        </authorList>
    </citation>
    <scope>NUCLEOTIDE SEQUENCE [LARGE SCALE GENOMIC DNA]</scope>
    <source>
        <strain evidence="7">ATCC BAA-33 / DSM 13638 / PS</strain>
    </source>
</reference>
<evidence type="ECO:0000313" key="7">
    <source>
        <dbReference type="Proteomes" id="UP000005633"/>
    </source>
</evidence>
<dbReference type="InterPro" id="IPR029017">
    <property type="entry name" value="Enolase-like_N"/>
</dbReference>
<dbReference type="InterPro" id="IPR034611">
    <property type="entry name" value="D-tartrate_dehydratase"/>
</dbReference>
<feature type="binding site" evidence="2">
    <location>
        <position position="155"/>
    </location>
    <ligand>
        <name>substrate</name>
    </ligand>
</feature>
<feature type="binding site" evidence="2">
    <location>
        <position position="238"/>
    </location>
    <ligand>
        <name>substrate</name>
    </ligand>
</feature>
<dbReference type="Pfam" id="PF13378">
    <property type="entry name" value="MR_MLE_C"/>
    <property type="match status" value="1"/>
</dbReference>
<feature type="site" description="Transition state stabilizer" evidence="4">
    <location>
        <position position="181"/>
    </location>
</feature>
<evidence type="ECO:0000259" key="5">
    <source>
        <dbReference type="SMART" id="SM00922"/>
    </source>
</evidence>
<evidence type="ECO:0000313" key="6">
    <source>
        <dbReference type="EMBL" id="AEV26266.1"/>
    </source>
</evidence>
<feature type="binding site" evidence="3">
    <location>
        <position position="212"/>
    </location>
    <ligand>
        <name>Mg(2+)</name>
        <dbReference type="ChEBI" id="CHEBI:18420"/>
    </ligand>
</feature>
<accession>G8QHC1</accession>
<evidence type="ECO:0000256" key="4">
    <source>
        <dbReference type="PIRSR" id="PIRSR634611-4"/>
    </source>
</evidence>
<feature type="active site" description="Proton donor/acceptor" evidence="1">
    <location>
        <position position="321"/>
    </location>
</feature>
<feature type="binding site" evidence="3">
    <location>
        <position position="264"/>
    </location>
    <ligand>
        <name>Mg(2+)</name>
        <dbReference type="ChEBI" id="CHEBI:18420"/>
    </ligand>
</feature>
<dbReference type="AlphaFoldDB" id="G8QHC1"/>
<dbReference type="InterPro" id="IPR013342">
    <property type="entry name" value="Mandelate_racemase_C"/>
</dbReference>
<dbReference type="eggNOG" id="COG4948">
    <property type="taxonomic scope" value="Bacteria"/>
</dbReference>
<feature type="binding site" evidence="3">
    <location>
        <position position="238"/>
    </location>
    <ligand>
        <name>Mg(2+)</name>
        <dbReference type="ChEBI" id="CHEBI:18420"/>
    </ligand>
</feature>
<dbReference type="OrthoDB" id="9802699at2"/>
<dbReference type="CDD" id="cd03326">
    <property type="entry name" value="MR_like_1"/>
    <property type="match status" value="1"/>
</dbReference>
<feature type="binding site" evidence="2">
    <location>
        <position position="19"/>
    </location>
    <ligand>
        <name>substrate</name>
    </ligand>
</feature>
<keyword evidence="3" id="KW-0460">Magnesium</keyword>
<dbReference type="Gene3D" id="3.30.390.10">
    <property type="entry name" value="Enolase-like, N-terminal domain"/>
    <property type="match status" value="1"/>
</dbReference>
<dbReference type="InterPro" id="IPR036849">
    <property type="entry name" value="Enolase-like_C_sf"/>
</dbReference>
<feature type="domain" description="Mandelate racemase/muconate lactonizing enzyme C-terminal" evidence="5">
    <location>
        <begin position="162"/>
        <end position="259"/>
    </location>
</feature>
<feature type="binding site" evidence="2">
    <location>
        <position position="181"/>
    </location>
    <ligand>
        <name>substrate</name>
    </ligand>
</feature>
<dbReference type="STRING" id="640081.Dsui_1891"/>
<dbReference type="Gene3D" id="3.20.20.120">
    <property type="entry name" value="Enolase-like C-terminal domain"/>
    <property type="match status" value="1"/>
</dbReference>
<feature type="active site" description="acceptor" evidence="1">
    <location>
        <position position="183"/>
    </location>
</feature>
<dbReference type="InterPro" id="IPR029065">
    <property type="entry name" value="Enolase_C-like"/>
</dbReference>
<feature type="binding site" evidence="2">
    <location>
        <position position="264"/>
    </location>
    <ligand>
        <name>substrate</name>
    </ligand>
</feature>
<evidence type="ECO:0000256" key="3">
    <source>
        <dbReference type="PIRSR" id="PIRSR634611-3"/>
    </source>
</evidence>
<dbReference type="SFLD" id="SFLDG00179">
    <property type="entry name" value="mandelate_racemase"/>
    <property type="match status" value="1"/>
</dbReference>
<dbReference type="GO" id="GO:0047808">
    <property type="term" value="F:D(-)-tartrate dehydratase activity"/>
    <property type="evidence" value="ECO:0007669"/>
    <property type="project" value="InterPro"/>
</dbReference>
<keyword evidence="3" id="KW-0479">Metal-binding</keyword>
<dbReference type="Proteomes" id="UP000005633">
    <property type="component" value="Chromosome"/>
</dbReference>
<dbReference type="SMART" id="SM00922">
    <property type="entry name" value="MR_MLE"/>
    <property type="match status" value="1"/>
</dbReference>
<feature type="site" description="Transition state stabilizer" evidence="4">
    <location>
        <position position="340"/>
    </location>
</feature>
<proteinExistence type="predicted"/>